<protein>
    <submittedName>
        <fullName evidence="1">Uncharacterized protein</fullName>
    </submittedName>
</protein>
<dbReference type="RefSeq" id="WP_156523224.1">
    <property type="nucleotide sequence ID" value="NZ_FKBS01000029.1"/>
</dbReference>
<accession>A0A157RHM1</accession>
<dbReference type="Proteomes" id="UP000077037">
    <property type="component" value="Unassembled WGS sequence"/>
</dbReference>
<sequence>MSDPMISGLRVFDNNNWNISIDGIPGLGPTLRQLAHELTAVFDHVAASVAGLGDRLATVNSAFARLGALPDALSGGAHAAPAPPPLSPAPVDSGVGSLVDAIQVFNGKLYSLVSWIETPVQGVDNLLALLQTSYQDVSTFIHTLAI</sequence>
<proteinExistence type="predicted"/>
<organism evidence="1 2">
    <name type="scientific">Bordetella ansorpii</name>
    <dbReference type="NCBI Taxonomy" id="288768"/>
    <lineage>
        <taxon>Bacteria</taxon>
        <taxon>Pseudomonadati</taxon>
        <taxon>Pseudomonadota</taxon>
        <taxon>Betaproteobacteria</taxon>
        <taxon>Burkholderiales</taxon>
        <taxon>Alcaligenaceae</taxon>
        <taxon>Bordetella</taxon>
    </lineage>
</organism>
<evidence type="ECO:0000313" key="2">
    <source>
        <dbReference type="Proteomes" id="UP000077037"/>
    </source>
</evidence>
<evidence type="ECO:0000313" key="1">
    <source>
        <dbReference type="EMBL" id="SAI57426.1"/>
    </source>
</evidence>
<name>A0A157RHM1_9BORD</name>
<dbReference type="AlphaFoldDB" id="A0A157RHM1"/>
<gene>
    <name evidence="1" type="ORF">SAMEA1982600_04923</name>
</gene>
<dbReference type="OrthoDB" id="8636422at2"/>
<reference evidence="1 2" key="1">
    <citation type="submission" date="2016-03" db="EMBL/GenBank/DDBJ databases">
        <authorList>
            <consortium name="Pathogen Informatics"/>
        </authorList>
    </citation>
    <scope>NUCLEOTIDE SEQUENCE [LARGE SCALE GENOMIC DNA]</scope>
    <source>
        <strain evidence="1 2">NCTC13364</strain>
    </source>
</reference>
<dbReference type="EMBL" id="FKBS01000029">
    <property type="protein sequence ID" value="SAI57426.1"/>
    <property type="molecule type" value="Genomic_DNA"/>
</dbReference>